<comment type="caution">
    <text evidence="8">The sequence shown here is derived from an EMBL/GenBank/DDBJ whole genome shotgun (WGS) entry which is preliminary data.</text>
</comment>
<evidence type="ECO:0000256" key="6">
    <source>
        <dbReference type="SAM" id="Phobius"/>
    </source>
</evidence>
<evidence type="ECO:0000256" key="2">
    <source>
        <dbReference type="ARBA" id="ARBA00022448"/>
    </source>
</evidence>
<keyword evidence="5 6" id="KW-0472">Membrane</keyword>
<feature type="transmembrane region" description="Helical" evidence="6">
    <location>
        <begin position="426"/>
        <end position="444"/>
    </location>
</feature>
<feature type="transmembrane region" description="Helical" evidence="6">
    <location>
        <begin position="79"/>
        <end position="98"/>
    </location>
</feature>
<sequence>MIAFPPTGNWHDTVPFPMPGDVLADCWQSVTHEGYLMTQDAASGRTLKNRHIAMIALGGVIGAGLFVGSSSAIAVAGPAVLLAYALCGGLVVVVMRMLGEMVMQQPGLGSFVEYIRQGYGSRAGFVAGWMYWFFWVVAIGSEAIAGGLLLQDWISLPAWLLAVGIILVLMAINLRSVDVFGECEFWLSLLKVASIILFVVMGVLFVGHMFGPGISVRDNYLAHGGFAPHGVTALLAVIPTIMFSMIGSEVATVAAAESANPRMGVARVTRSIGVRITVFYLTSIMLLLAIVPWTDVTAGKSPFVVAMTIMGVPGAATIMRIVVFSAILSCLNSGLYITSRILAELARSGNAPALMARHSAQGAPHSALIASTIAGLAVAFCSIVSPNVIFSFLLNCSGGVILLVYLLIAVSFLVMKRRQDTAGGRWQAYVSIGGICVVFVAMLLDPTERMTAIASLLNGVFFVGLYDGWQVLARRRDRASAARTGQGYL</sequence>
<feature type="transmembrane region" description="Helical" evidence="6">
    <location>
        <begin position="52"/>
        <end position="73"/>
    </location>
</feature>
<dbReference type="Gene3D" id="1.20.1740.10">
    <property type="entry name" value="Amino acid/polyamine transporter I"/>
    <property type="match status" value="1"/>
</dbReference>
<feature type="transmembrane region" description="Helical" evidence="6">
    <location>
        <begin position="303"/>
        <end position="331"/>
    </location>
</feature>
<dbReference type="GO" id="GO:0006865">
    <property type="term" value="P:amino acid transport"/>
    <property type="evidence" value="ECO:0007669"/>
    <property type="project" value="InterPro"/>
</dbReference>
<evidence type="ECO:0000259" key="7">
    <source>
        <dbReference type="Pfam" id="PF00324"/>
    </source>
</evidence>
<keyword evidence="9" id="KW-1185">Reference proteome</keyword>
<accession>A0A2S3W1Z9</accession>
<dbReference type="GO" id="GO:0016020">
    <property type="term" value="C:membrane"/>
    <property type="evidence" value="ECO:0007669"/>
    <property type="project" value="UniProtKB-SubCell"/>
</dbReference>
<keyword evidence="3 6" id="KW-0812">Transmembrane</keyword>
<comment type="subcellular location">
    <subcellularLocation>
        <location evidence="1">Membrane</location>
        <topology evidence="1">Multi-pass membrane protein</topology>
    </subcellularLocation>
</comment>
<dbReference type="InterPro" id="IPR004840">
    <property type="entry name" value="Amino_acid_permease_CS"/>
</dbReference>
<evidence type="ECO:0000256" key="4">
    <source>
        <dbReference type="ARBA" id="ARBA00022989"/>
    </source>
</evidence>
<feature type="domain" description="Amino acid permease/ SLC12A" evidence="7">
    <location>
        <begin position="51"/>
        <end position="475"/>
    </location>
</feature>
<feature type="transmembrane region" description="Helical" evidence="6">
    <location>
        <begin position="156"/>
        <end position="174"/>
    </location>
</feature>
<feature type="transmembrane region" description="Helical" evidence="6">
    <location>
        <begin position="367"/>
        <end position="386"/>
    </location>
</feature>
<dbReference type="PROSITE" id="PS00218">
    <property type="entry name" value="AMINO_ACID_PERMEASE_1"/>
    <property type="match status" value="1"/>
</dbReference>
<dbReference type="PIRSF" id="PIRSF006060">
    <property type="entry name" value="AA_transporter"/>
    <property type="match status" value="1"/>
</dbReference>
<dbReference type="AlphaFoldDB" id="A0A2S3W1Z9"/>
<dbReference type="EMBL" id="POTC01000015">
    <property type="protein sequence ID" value="POF62890.1"/>
    <property type="molecule type" value="Genomic_DNA"/>
</dbReference>
<dbReference type="Pfam" id="PF00324">
    <property type="entry name" value="AA_permease"/>
    <property type="match status" value="1"/>
</dbReference>
<dbReference type="PANTHER" id="PTHR43495:SF5">
    <property type="entry name" value="GAMMA-AMINOBUTYRIC ACID PERMEASE"/>
    <property type="match status" value="1"/>
</dbReference>
<protein>
    <submittedName>
        <fullName evidence="8">GABA permease</fullName>
    </submittedName>
</protein>
<gene>
    <name evidence="8" type="primary">gabP</name>
    <name evidence="8" type="ORF">KMAL_15000</name>
</gene>
<reference evidence="8 9" key="1">
    <citation type="submission" date="2018-01" db="EMBL/GenBank/DDBJ databases">
        <title>Draft Genome Sequence of Komagataeibacter maltaceti LMG 1529, a Vinegar Producing Acetic Acid Bacterium Isolated from Malt Vinegar Brewery Acetifiers.</title>
        <authorList>
            <person name="Zhang Q."/>
            <person name="Hollensteiner J."/>
            <person name="Poehlein A."/>
            <person name="Daniel R."/>
        </authorList>
    </citation>
    <scope>NUCLEOTIDE SEQUENCE [LARGE SCALE GENOMIC DNA]</scope>
    <source>
        <strain evidence="8 9">LMG 1529</strain>
    </source>
</reference>
<organism evidence="8 9">
    <name type="scientific">Novacetimonas maltaceti</name>
    <dbReference type="NCBI Taxonomy" id="1203393"/>
    <lineage>
        <taxon>Bacteria</taxon>
        <taxon>Pseudomonadati</taxon>
        <taxon>Pseudomonadota</taxon>
        <taxon>Alphaproteobacteria</taxon>
        <taxon>Acetobacterales</taxon>
        <taxon>Acetobacteraceae</taxon>
        <taxon>Novacetimonas</taxon>
    </lineage>
</organism>
<evidence type="ECO:0000256" key="1">
    <source>
        <dbReference type="ARBA" id="ARBA00004141"/>
    </source>
</evidence>
<dbReference type="InterPro" id="IPR004841">
    <property type="entry name" value="AA-permease/SLC12A_dom"/>
</dbReference>
<feature type="transmembrane region" description="Helical" evidence="6">
    <location>
        <begin position="186"/>
        <end position="210"/>
    </location>
</feature>
<keyword evidence="4 6" id="KW-1133">Transmembrane helix</keyword>
<evidence type="ECO:0000256" key="3">
    <source>
        <dbReference type="ARBA" id="ARBA00022692"/>
    </source>
</evidence>
<feature type="transmembrane region" description="Helical" evidence="6">
    <location>
        <begin position="450"/>
        <end position="469"/>
    </location>
</feature>
<dbReference type="GO" id="GO:0055085">
    <property type="term" value="P:transmembrane transport"/>
    <property type="evidence" value="ECO:0007669"/>
    <property type="project" value="InterPro"/>
</dbReference>
<name>A0A2S3W1Z9_9PROT</name>
<feature type="transmembrane region" description="Helical" evidence="6">
    <location>
        <begin position="392"/>
        <end position="414"/>
    </location>
</feature>
<evidence type="ECO:0000313" key="8">
    <source>
        <dbReference type="EMBL" id="POF62890.1"/>
    </source>
</evidence>
<dbReference type="FunFam" id="1.20.1740.10:FF:000001">
    <property type="entry name" value="Amino acid permease"/>
    <property type="match status" value="1"/>
</dbReference>
<dbReference type="PANTHER" id="PTHR43495">
    <property type="entry name" value="GABA PERMEASE"/>
    <property type="match status" value="1"/>
</dbReference>
<evidence type="ECO:0000256" key="5">
    <source>
        <dbReference type="ARBA" id="ARBA00023136"/>
    </source>
</evidence>
<feature type="transmembrane region" description="Helical" evidence="6">
    <location>
        <begin position="272"/>
        <end position="291"/>
    </location>
</feature>
<dbReference type="Proteomes" id="UP000237344">
    <property type="component" value="Unassembled WGS sequence"/>
</dbReference>
<evidence type="ECO:0000313" key="9">
    <source>
        <dbReference type="Proteomes" id="UP000237344"/>
    </source>
</evidence>
<proteinExistence type="predicted"/>
<feature type="transmembrane region" description="Helical" evidence="6">
    <location>
        <begin position="129"/>
        <end position="150"/>
    </location>
</feature>
<keyword evidence="2" id="KW-0813">Transport</keyword>
<feature type="transmembrane region" description="Helical" evidence="6">
    <location>
        <begin position="230"/>
        <end position="251"/>
    </location>
</feature>